<accession>A0A553NZV8</accession>
<keyword evidence="8" id="KW-0175">Coiled coil</keyword>
<comment type="similarity">
    <text evidence="2 7">Belongs to the XK family.</text>
</comment>
<feature type="transmembrane region" description="Helical" evidence="7">
    <location>
        <begin position="137"/>
        <end position="158"/>
    </location>
</feature>
<reference evidence="9 10" key="1">
    <citation type="journal article" date="2018" name="Nat. Ecol. Evol.">
        <title>Genomic signatures of mitonuclear coevolution across populations of Tigriopus californicus.</title>
        <authorList>
            <person name="Barreto F.S."/>
            <person name="Watson E.T."/>
            <person name="Lima T.G."/>
            <person name="Willett C.S."/>
            <person name="Edmands S."/>
            <person name="Li W."/>
            <person name="Burton R.S."/>
        </authorList>
    </citation>
    <scope>NUCLEOTIDE SEQUENCE [LARGE SCALE GENOMIC DNA]</scope>
    <source>
        <strain evidence="9 10">San Diego</strain>
    </source>
</reference>
<organism evidence="9 10">
    <name type="scientific">Tigriopus californicus</name>
    <name type="common">Marine copepod</name>
    <dbReference type="NCBI Taxonomy" id="6832"/>
    <lineage>
        <taxon>Eukaryota</taxon>
        <taxon>Metazoa</taxon>
        <taxon>Ecdysozoa</taxon>
        <taxon>Arthropoda</taxon>
        <taxon>Crustacea</taxon>
        <taxon>Multicrustacea</taxon>
        <taxon>Hexanauplia</taxon>
        <taxon>Copepoda</taxon>
        <taxon>Harpacticoida</taxon>
        <taxon>Harpacticidae</taxon>
        <taxon>Tigriopus</taxon>
    </lineage>
</organism>
<dbReference type="EMBL" id="VCGU01000009">
    <property type="protein sequence ID" value="TRY70957.1"/>
    <property type="molecule type" value="Genomic_DNA"/>
</dbReference>
<dbReference type="AlphaFoldDB" id="A0A553NZV8"/>
<keyword evidence="10" id="KW-1185">Reference proteome</keyword>
<comment type="subcellular location">
    <subcellularLocation>
        <location evidence="1">Cell membrane</location>
        <topology evidence="1">Multi-pass membrane protein</topology>
    </subcellularLocation>
    <subcellularLocation>
        <location evidence="7">Membrane</location>
        <topology evidence="7">Multi-pass membrane protein</topology>
    </subcellularLocation>
</comment>
<keyword evidence="6 7" id="KW-0472">Membrane</keyword>
<proteinExistence type="inferred from homology"/>
<feature type="transmembrane region" description="Helical" evidence="7">
    <location>
        <begin position="198"/>
        <end position="218"/>
    </location>
</feature>
<dbReference type="GO" id="GO:0005886">
    <property type="term" value="C:plasma membrane"/>
    <property type="evidence" value="ECO:0007669"/>
    <property type="project" value="UniProtKB-SubCell"/>
</dbReference>
<evidence type="ECO:0000256" key="5">
    <source>
        <dbReference type="ARBA" id="ARBA00022989"/>
    </source>
</evidence>
<evidence type="ECO:0000256" key="4">
    <source>
        <dbReference type="ARBA" id="ARBA00022692"/>
    </source>
</evidence>
<sequence length="428" mass="48803">MENYVHQIGEFRPKHFKHKDFEDVRDILKGELDEHTQNLSRLEAERRRKLNEDFDQAGWFSKIRIIFLLILIKEIITGVIYPTVDMAIDITTASTHFAFNDVGWGALTLTFVFIPGFVCAIAIAVRGIKQEYTWKRLINYSIVIVLLPVLYPVIQVMVNTYMVYLMIIRRSREIFKIMGHDVKQFKSLEGFLESGPQFVLQIRILTLTFSIVLSFISLSKTGFNVNVPDEDPKRTSIQYKKNAKFFPLTSIVFHAVCVLFRVTCLSYFFATIRVWTILLIAVTILTNYLLFLKCGGSQTISILLGMVSVFMPNGYLLYNFAATFPVDLPFEGTRNFLLYHMLSTTGYFCACIIGIFLGGATNSSYLNFNIPDDSVLDNFGVQVILNVGLLVLAVLSLVFGYIHWRVSIVPLYQAPRSDSHGVTTIRIP</sequence>
<dbReference type="Pfam" id="PF09815">
    <property type="entry name" value="XK-related"/>
    <property type="match status" value="1"/>
</dbReference>
<feature type="coiled-coil region" evidence="8">
    <location>
        <begin position="25"/>
        <end position="52"/>
    </location>
</feature>
<evidence type="ECO:0000313" key="10">
    <source>
        <dbReference type="Proteomes" id="UP000318571"/>
    </source>
</evidence>
<evidence type="ECO:0000256" key="8">
    <source>
        <dbReference type="SAM" id="Coils"/>
    </source>
</evidence>
<evidence type="ECO:0000256" key="1">
    <source>
        <dbReference type="ARBA" id="ARBA00004651"/>
    </source>
</evidence>
<dbReference type="InterPro" id="IPR050895">
    <property type="entry name" value="XK-related_scramblase"/>
</dbReference>
<dbReference type="Proteomes" id="UP000318571">
    <property type="component" value="Chromosome 9"/>
</dbReference>
<name>A0A553NZV8_TIGCA</name>
<feature type="transmembrane region" description="Helical" evidence="7">
    <location>
        <begin position="379"/>
        <end position="402"/>
    </location>
</feature>
<keyword evidence="3" id="KW-1003">Cell membrane</keyword>
<evidence type="ECO:0000313" key="9">
    <source>
        <dbReference type="EMBL" id="TRY70957.1"/>
    </source>
</evidence>
<evidence type="ECO:0000256" key="6">
    <source>
        <dbReference type="ARBA" id="ARBA00023136"/>
    </source>
</evidence>
<feature type="transmembrane region" description="Helical" evidence="7">
    <location>
        <begin position="338"/>
        <end position="358"/>
    </location>
</feature>
<evidence type="ECO:0000256" key="2">
    <source>
        <dbReference type="ARBA" id="ARBA00008789"/>
    </source>
</evidence>
<feature type="transmembrane region" description="Helical" evidence="7">
    <location>
        <begin position="245"/>
        <end position="268"/>
    </location>
</feature>
<dbReference type="PANTHER" id="PTHR16024:SF6">
    <property type="entry name" value="XK-RELATED PROTEIN"/>
    <property type="match status" value="1"/>
</dbReference>
<keyword evidence="5 7" id="KW-1133">Transmembrane helix</keyword>
<protein>
    <recommendedName>
        <fullName evidence="7">XK-related protein</fullName>
    </recommendedName>
</protein>
<dbReference type="PANTHER" id="PTHR16024">
    <property type="entry name" value="XK-RELATED PROTEIN"/>
    <property type="match status" value="1"/>
</dbReference>
<evidence type="ECO:0000256" key="7">
    <source>
        <dbReference type="RuleBase" id="RU910716"/>
    </source>
</evidence>
<feature type="transmembrane region" description="Helical" evidence="7">
    <location>
        <begin position="104"/>
        <end position="125"/>
    </location>
</feature>
<feature type="transmembrane region" description="Helical" evidence="7">
    <location>
        <begin position="299"/>
        <end position="318"/>
    </location>
</feature>
<feature type="transmembrane region" description="Helical" evidence="7">
    <location>
        <begin position="274"/>
        <end position="292"/>
    </location>
</feature>
<dbReference type="InterPro" id="IPR018629">
    <property type="entry name" value="XK-rel"/>
</dbReference>
<gene>
    <name evidence="9" type="ORF">TCAL_05281</name>
</gene>
<comment type="caution">
    <text evidence="9">The sequence shown here is derived from an EMBL/GenBank/DDBJ whole genome shotgun (WGS) entry which is preliminary data.</text>
</comment>
<feature type="transmembrane region" description="Helical" evidence="7">
    <location>
        <begin position="65"/>
        <end position="84"/>
    </location>
</feature>
<evidence type="ECO:0000256" key="3">
    <source>
        <dbReference type="ARBA" id="ARBA00022475"/>
    </source>
</evidence>
<keyword evidence="4 7" id="KW-0812">Transmembrane</keyword>